<evidence type="ECO:0000313" key="3">
    <source>
        <dbReference type="Proteomes" id="UP000245207"/>
    </source>
</evidence>
<dbReference type="PANTHER" id="PTHR45786">
    <property type="entry name" value="DNA BINDING PROTEIN-LIKE"/>
    <property type="match status" value="1"/>
</dbReference>
<feature type="region of interest" description="Disordered" evidence="1">
    <location>
        <begin position="515"/>
        <end position="551"/>
    </location>
</feature>
<feature type="region of interest" description="Disordered" evidence="1">
    <location>
        <begin position="253"/>
        <end position="307"/>
    </location>
</feature>
<feature type="compositionally biased region" description="Polar residues" evidence="1">
    <location>
        <begin position="253"/>
        <end position="299"/>
    </location>
</feature>
<evidence type="ECO:0008006" key="4">
    <source>
        <dbReference type="Google" id="ProtNLM"/>
    </source>
</evidence>
<dbReference type="EMBL" id="PKPP01022478">
    <property type="protein sequence ID" value="PWA34487.1"/>
    <property type="molecule type" value="Genomic_DNA"/>
</dbReference>
<evidence type="ECO:0000313" key="2">
    <source>
        <dbReference type="EMBL" id="PWA34487.1"/>
    </source>
</evidence>
<keyword evidence="3" id="KW-1185">Reference proteome</keyword>
<evidence type="ECO:0000256" key="1">
    <source>
        <dbReference type="SAM" id="MobiDB-lite"/>
    </source>
</evidence>
<dbReference type="PANTHER" id="PTHR45786:SF74">
    <property type="entry name" value="ATP-DEPENDENT DNA HELICASE"/>
    <property type="match status" value="1"/>
</dbReference>
<dbReference type="Proteomes" id="UP000245207">
    <property type="component" value="Unassembled WGS sequence"/>
</dbReference>
<sequence length="551" mass="60155">MRTKGKPKIRPTISKTVCSNDCYTSNQLDACVCPDTHAYAVTAAAVPDEQQHVCVVSRSNTNFGEGSSGVERGFTERLSLESSGDGSTDGERVTMAPLTTQVSQGCEQPIVPLVTAYHGPVTLDFVTGTASPQVGDMLVERANVTNNNGKRVADIGLQDVSHQSVQPKRRHRQFVSDVVMQASTVNGQRSEKMKLMKMLESRDAVGRCNHVCLLLSASPSPGVCAAQSSNPSVVLPDALSSGCANGARVNVTESTTGVPADETTQQADAAHRQSNNHPSSAQPSQCFAGTSQAPSQQHSAHALRSGPPTEYRGFGPCDCVYSQCHAKFWYEERLAASTRRTGKLCPDVDVGPRFLQLYIYDTDNEVKNRLENFTNNGQNSLRPDIVEGLIELLDHNNALVQLFRTARDKLQDADLPEFRVRLFNVIGSVQHELPTADAIGAIVFDSGPETEADFDIIIEAHSGEPQRINRLYPCYMALHFPLLFIYGEQGYHADLRLVDVQTAEQDTDKRITMADAHAQSSTPLSEQQQQTVQQQSEDRARAKGKQIMVEP</sequence>
<proteinExistence type="predicted"/>
<accession>A0A2U1KCI2</accession>
<gene>
    <name evidence="2" type="ORF">CTI12_AA618590</name>
</gene>
<name>A0A2U1KCI2_ARTAN</name>
<reference evidence="2 3" key="1">
    <citation type="journal article" date="2018" name="Mol. Plant">
        <title>The genome of Artemisia annua provides insight into the evolution of Asteraceae family and artemisinin biosynthesis.</title>
        <authorList>
            <person name="Shen Q."/>
            <person name="Zhang L."/>
            <person name="Liao Z."/>
            <person name="Wang S."/>
            <person name="Yan T."/>
            <person name="Shi P."/>
            <person name="Liu M."/>
            <person name="Fu X."/>
            <person name="Pan Q."/>
            <person name="Wang Y."/>
            <person name="Lv Z."/>
            <person name="Lu X."/>
            <person name="Zhang F."/>
            <person name="Jiang W."/>
            <person name="Ma Y."/>
            <person name="Chen M."/>
            <person name="Hao X."/>
            <person name="Li L."/>
            <person name="Tang Y."/>
            <person name="Lv G."/>
            <person name="Zhou Y."/>
            <person name="Sun X."/>
            <person name="Brodelius P.E."/>
            <person name="Rose J.K.C."/>
            <person name="Tang K."/>
        </authorList>
    </citation>
    <scope>NUCLEOTIDE SEQUENCE [LARGE SCALE GENOMIC DNA]</scope>
    <source>
        <strain evidence="3">cv. Huhao1</strain>
        <tissue evidence="2">Leaf</tissue>
    </source>
</reference>
<organism evidence="2 3">
    <name type="scientific">Artemisia annua</name>
    <name type="common">Sweet wormwood</name>
    <dbReference type="NCBI Taxonomy" id="35608"/>
    <lineage>
        <taxon>Eukaryota</taxon>
        <taxon>Viridiplantae</taxon>
        <taxon>Streptophyta</taxon>
        <taxon>Embryophyta</taxon>
        <taxon>Tracheophyta</taxon>
        <taxon>Spermatophyta</taxon>
        <taxon>Magnoliopsida</taxon>
        <taxon>eudicotyledons</taxon>
        <taxon>Gunneridae</taxon>
        <taxon>Pentapetalae</taxon>
        <taxon>asterids</taxon>
        <taxon>campanulids</taxon>
        <taxon>Asterales</taxon>
        <taxon>Asteraceae</taxon>
        <taxon>Asteroideae</taxon>
        <taxon>Anthemideae</taxon>
        <taxon>Artemisiinae</taxon>
        <taxon>Artemisia</taxon>
    </lineage>
</organism>
<protein>
    <recommendedName>
        <fullName evidence="4">Helitron helicase-like domain-containing protein</fullName>
    </recommendedName>
</protein>
<comment type="caution">
    <text evidence="2">The sequence shown here is derived from an EMBL/GenBank/DDBJ whole genome shotgun (WGS) entry which is preliminary data.</text>
</comment>
<dbReference type="AlphaFoldDB" id="A0A2U1KCI2"/>